<dbReference type="Proteomes" id="UP000248918">
    <property type="component" value="Unassembled WGS sequence"/>
</dbReference>
<evidence type="ECO:0000313" key="1">
    <source>
        <dbReference type="EMBL" id="RAS22345.1"/>
    </source>
</evidence>
<evidence type="ECO:0000313" key="2">
    <source>
        <dbReference type="Proteomes" id="UP000248918"/>
    </source>
</evidence>
<reference evidence="1 2" key="1">
    <citation type="submission" date="2018-06" db="EMBL/GenBank/DDBJ databases">
        <title>Genomic Encyclopedia of Type Strains, Phase III (KMG-III): the genomes of soil and plant-associated and newly described type strains.</title>
        <authorList>
            <person name="Whitman W."/>
        </authorList>
    </citation>
    <scope>NUCLEOTIDE SEQUENCE [LARGE SCALE GENOMIC DNA]</scope>
    <source>
        <strain evidence="1 2">LMG 23644</strain>
    </source>
</reference>
<name>A0A329BTN2_9BURK</name>
<protein>
    <submittedName>
        <fullName evidence="1">Uncharacterized protein</fullName>
    </submittedName>
</protein>
<comment type="caution">
    <text evidence="1">The sequence shown here is derived from an EMBL/GenBank/DDBJ whole genome shotgun (WGS) entry which is preliminary data.</text>
</comment>
<proteinExistence type="predicted"/>
<dbReference type="EMBL" id="QLTK01000024">
    <property type="protein sequence ID" value="RAS22345.1"/>
    <property type="molecule type" value="Genomic_DNA"/>
</dbReference>
<dbReference type="AlphaFoldDB" id="A0A329BTN2"/>
<gene>
    <name evidence="1" type="ORF">BX591_12455</name>
</gene>
<accession>A0A329BTN2</accession>
<sequence>MTDDLRLQVIAQKNHREVTAQAQIHGPRAAAHRS</sequence>
<organism evidence="1 2">
    <name type="scientific">Paraburkholderia bryophila</name>
    <dbReference type="NCBI Taxonomy" id="420952"/>
    <lineage>
        <taxon>Bacteria</taxon>
        <taxon>Pseudomonadati</taxon>
        <taxon>Pseudomonadota</taxon>
        <taxon>Betaproteobacteria</taxon>
        <taxon>Burkholderiales</taxon>
        <taxon>Burkholderiaceae</taxon>
        <taxon>Paraburkholderia</taxon>
    </lineage>
</organism>